<dbReference type="OrthoDB" id="4230779at2"/>
<evidence type="ECO:0000256" key="4">
    <source>
        <dbReference type="ARBA" id="ARBA00022631"/>
    </source>
</evidence>
<evidence type="ECO:0000256" key="3">
    <source>
        <dbReference type="ARBA" id="ARBA00022630"/>
    </source>
</evidence>
<evidence type="ECO:0000313" key="14">
    <source>
        <dbReference type="EMBL" id="AEM41516.1"/>
    </source>
</evidence>
<dbReference type="InterPro" id="IPR050493">
    <property type="entry name" value="FAD-dep_Monooxygenase_BioMet"/>
</dbReference>
<evidence type="ECO:0000256" key="12">
    <source>
        <dbReference type="ARBA" id="ARBA00047521"/>
    </source>
</evidence>
<dbReference type="EC" id="1.14.13.113" evidence="10"/>
<gene>
    <name evidence="14" type="ordered locus">KVU_1677</name>
</gene>
<evidence type="ECO:0000256" key="9">
    <source>
        <dbReference type="ARBA" id="ARBA00035121"/>
    </source>
</evidence>
<reference evidence="14 15" key="1">
    <citation type="journal article" date="2011" name="J. Bacteriol.">
        <title>Complete genome sequence of the industrial strain Ketogulonicigenium vulgare WSH-001.</title>
        <authorList>
            <person name="Liu L."/>
            <person name="Li Y."/>
            <person name="Zhang J."/>
            <person name="Zhou Z."/>
            <person name="Liu J."/>
            <person name="Li X."/>
            <person name="Zhou J."/>
            <person name="Du G."/>
            <person name="Wang L."/>
            <person name="Chen J."/>
        </authorList>
    </citation>
    <scope>NUCLEOTIDE SEQUENCE [LARGE SCALE GENOMIC DNA]</scope>
    <source>
        <strain evidence="14 15">WSH-001</strain>
    </source>
</reference>
<sequence length="385" mass="41962">MKAIIIGAGMGGLCAGIALQRIGHEVAVYERVREIRPVGAALSLWSNGVKCLNFLGLEAQVRALGGQMDSMAYVEGHSGRTMTAFDLAPVYETAGQRAYPVARAELQNMLMDACGRENITLGAELVEVWEDESQVHARFADGSVASGDYLIGADGAHSLVRSYVLGEKLPRDYSGYVNFNGLVAIDPAIAPADRWTTFVADGKRASVMPVADGRFYFFFDVPGPAGQTVERADFKDTLRQHFADFAAPVQRLIDAIEPERTNRVEIFDITPFHTWTRGRVALLGDAAHNTSPDIGQGGCMAMEDAVVLGIALQVNTLGVQDALIRYQNRRAPRAGELVLRARRRAAETHGFDMAETQAWYDGLWTEDGSRIMRGLLSNIEGNPLD</sequence>
<keyword evidence="5" id="KW-0274">FAD</keyword>
<dbReference type="PANTHER" id="PTHR13789:SF309">
    <property type="entry name" value="PUTATIVE (AFU_ORTHOLOGUE AFUA_6G14510)-RELATED"/>
    <property type="match status" value="1"/>
</dbReference>
<dbReference type="InterPro" id="IPR047712">
    <property type="entry name" value="HpxO"/>
</dbReference>
<dbReference type="Proteomes" id="UP000000692">
    <property type="component" value="Chromosome"/>
</dbReference>
<organism evidence="14 15">
    <name type="scientific">Ketogulonicigenium vulgare (strain WSH-001)</name>
    <dbReference type="NCBI Taxonomy" id="759362"/>
    <lineage>
        <taxon>Bacteria</taxon>
        <taxon>Pseudomonadati</taxon>
        <taxon>Pseudomonadota</taxon>
        <taxon>Alphaproteobacteria</taxon>
        <taxon>Rhodobacterales</taxon>
        <taxon>Roseobacteraceae</taxon>
        <taxon>Ketogulonicigenium</taxon>
    </lineage>
</organism>
<proteinExistence type="inferred from homology"/>
<evidence type="ECO:0000256" key="5">
    <source>
        <dbReference type="ARBA" id="ARBA00022827"/>
    </source>
</evidence>
<dbReference type="PANTHER" id="PTHR13789">
    <property type="entry name" value="MONOOXYGENASE"/>
    <property type="match status" value="1"/>
</dbReference>
<dbReference type="Gene3D" id="3.50.50.60">
    <property type="entry name" value="FAD/NAD(P)-binding domain"/>
    <property type="match status" value="1"/>
</dbReference>
<dbReference type="KEGG" id="kvl:KVU_1677"/>
<comment type="catalytic activity">
    <reaction evidence="12">
        <text>urate + NADH + O2 + H(+) = 5-hydroxyisourate + NAD(+) + H2O</text>
        <dbReference type="Rhea" id="RHEA:27329"/>
        <dbReference type="ChEBI" id="CHEBI:15377"/>
        <dbReference type="ChEBI" id="CHEBI:15378"/>
        <dbReference type="ChEBI" id="CHEBI:15379"/>
        <dbReference type="ChEBI" id="CHEBI:17775"/>
        <dbReference type="ChEBI" id="CHEBI:18072"/>
        <dbReference type="ChEBI" id="CHEBI:57540"/>
        <dbReference type="ChEBI" id="CHEBI:57945"/>
        <dbReference type="EC" id="1.14.13.113"/>
    </reaction>
</comment>
<dbReference type="PATRIC" id="fig|759362.5.peg.1726"/>
<comment type="pathway">
    <text evidence="2">Purine metabolism; urate degradation.</text>
</comment>
<dbReference type="PRINTS" id="PR00420">
    <property type="entry name" value="RNGMNOXGNASE"/>
</dbReference>
<evidence type="ECO:0000256" key="2">
    <source>
        <dbReference type="ARBA" id="ARBA00004705"/>
    </source>
</evidence>
<dbReference type="GO" id="GO:0006144">
    <property type="term" value="P:purine nucleobase metabolic process"/>
    <property type="evidence" value="ECO:0007669"/>
    <property type="project" value="UniProtKB-KW"/>
</dbReference>
<dbReference type="SUPFAM" id="SSF51905">
    <property type="entry name" value="FAD/NAD(P)-binding domain"/>
    <property type="match status" value="1"/>
</dbReference>
<dbReference type="RefSeq" id="WP_013384872.1">
    <property type="nucleotide sequence ID" value="NC_017384.1"/>
</dbReference>
<evidence type="ECO:0000313" key="15">
    <source>
        <dbReference type="Proteomes" id="UP000000692"/>
    </source>
</evidence>
<feature type="domain" description="FAD-binding" evidence="13">
    <location>
        <begin position="2"/>
        <end position="338"/>
    </location>
</feature>
<evidence type="ECO:0000256" key="11">
    <source>
        <dbReference type="ARBA" id="ARBA00035262"/>
    </source>
</evidence>
<dbReference type="GO" id="GO:0019628">
    <property type="term" value="P:urate catabolic process"/>
    <property type="evidence" value="ECO:0007669"/>
    <property type="project" value="InterPro"/>
</dbReference>
<comment type="similarity">
    <text evidence="9">Belongs to the FAD-dependent urate hydroxylase family.</text>
</comment>
<dbReference type="InterPro" id="IPR002938">
    <property type="entry name" value="FAD-bd"/>
</dbReference>
<dbReference type="AlphaFoldDB" id="F9YAI5"/>
<dbReference type="InterPro" id="IPR036188">
    <property type="entry name" value="FAD/NAD-bd_sf"/>
</dbReference>
<evidence type="ECO:0000259" key="13">
    <source>
        <dbReference type="Pfam" id="PF01494"/>
    </source>
</evidence>
<keyword evidence="15" id="KW-1185">Reference proteome</keyword>
<evidence type="ECO:0000256" key="6">
    <source>
        <dbReference type="ARBA" id="ARBA00023002"/>
    </source>
</evidence>
<name>F9YAI5_KETVW</name>
<dbReference type="GO" id="GO:0102099">
    <property type="term" value="F:FAD-dependent urate hydroxylase activity"/>
    <property type="evidence" value="ECO:0007669"/>
    <property type="project" value="UniProtKB-EC"/>
</dbReference>
<dbReference type="EMBL" id="CP002018">
    <property type="protein sequence ID" value="AEM41516.1"/>
    <property type="molecule type" value="Genomic_DNA"/>
</dbReference>
<evidence type="ECO:0000256" key="7">
    <source>
        <dbReference type="ARBA" id="ARBA00023027"/>
    </source>
</evidence>
<protein>
    <recommendedName>
        <fullName evidence="11">FAD-dependent urate hydroxylase</fullName>
        <ecNumber evidence="10">1.14.13.113</ecNumber>
    </recommendedName>
</protein>
<accession>F9YAI5</accession>
<dbReference type="GO" id="GO:0071949">
    <property type="term" value="F:FAD binding"/>
    <property type="evidence" value="ECO:0007669"/>
    <property type="project" value="InterPro"/>
</dbReference>
<evidence type="ECO:0000256" key="10">
    <source>
        <dbReference type="ARBA" id="ARBA00035128"/>
    </source>
</evidence>
<dbReference type="HOGENOM" id="CLU_009665_19_5_5"/>
<dbReference type="eggNOG" id="COG0654">
    <property type="taxonomic scope" value="Bacteria"/>
</dbReference>
<dbReference type="GO" id="GO:0004846">
    <property type="term" value="F:urate oxidase activity"/>
    <property type="evidence" value="ECO:0007669"/>
    <property type="project" value="InterPro"/>
</dbReference>
<keyword evidence="4" id="KW-0659">Purine metabolism</keyword>
<dbReference type="NCBIfam" id="NF033623">
    <property type="entry name" value="urate_HpxO"/>
    <property type="match status" value="1"/>
</dbReference>
<keyword evidence="7" id="KW-0520">NAD</keyword>
<keyword evidence="8 14" id="KW-0503">Monooxygenase</keyword>
<keyword evidence="6 14" id="KW-0560">Oxidoreductase</keyword>
<keyword evidence="3" id="KW-0285">Flavoprotein</keyword>
<comment type="cofactor">
    <cofactor evidence="1">
        <name>FAD</name>
        <dbReference type="ChEBI" id="CHEBI:57692"/>
    </cofactor>
</comment>
<dbReference type="Pfam" id="PF01494">
    <property type="entry name" value="FAD_binding_3"/>
    <property type="match status" value="1"/>
</dbReference>
<evidence type="ECO:0000256" key="8">
    <source>
        <dbReference type="ARBA" id="ARBA00023033"/>
    </source>
</evidence>
<evidence type="ECO:0000256" key="1">
    <source>
        <dbReference type="ARBA" id="ARBA00001974"/>
    </source>
</evidence>